<organism evidence="1">
    <name type="scientific">Pseudomonas marincola</name>
    <dbReference type="NCBI Taxonomy" id="437900"/>
    <lineage>
        <taxon>Bacteria</taxon>
        <taxon>Pseudomonadati</taxon>
        <taxon>Pseudomonadota</taxon>
        <taxon>Gammaproteobacteria</taxon>
        <taxon>Pseudomonadales</taxon>
        <taxon>Pseudomonadaceae</taxon>
        <taxon>Pseudomonas</taxon>
    </lineage>
</organism>
<gene>
    <name evidence="1" type="ORF">PMYSY11_1020</name>
</gene>
<sequence length="62" mass="6769">MAQLSVYDSDVLWGDMLPRIFCAITALIGLGKRCRPLKSGLEQCQWKLQAREGCLSGVTGAL</sequence>
<evidence type="ECO:0000313" key="1">
    <source>
        <dbReference type="EMBL" id="VEV96067.1"/>
    </source>
</evidence>
<name>A0A653E000_9PSED</name>
<reference evidence="1" key="1">
    <citation type="submission" date="2019-02" db="EMBL/GenBank/DDBJ databases">
        <authorList>
            <consortium name="Genoscope - CEA"/>
            <person name="William W."/>
        </authorList>
    </citation>
    <scope>NUCLEOTIDE SEQUENCE [LARGE SCALE GENOMIC DNA]</scope>
    <source>
        <strain evidence="1">YSy11</strain>
    </source>
</reference>
<dbReference type="EMBL" id="LR215729">
    <property type="protein sequence ID" value="VEV96067.1"/>
    <property type="molecule type" value="Genomic_DNA"/>
</dbReference>
<proteinExistence type="predicted"/>
<accession>A0A653E000</accession>
<protein>
    <submittedName>
        <fullName evidence="1">Uncharacterized protein</fullName>
    </submittedName>
</protein>
<dbReference type="AlphaFoldDB" id="A0A653E000"/>